<dbReference type="GO" id="GO:0003700">
    <property type="term" value="F:DNA-binding transcription factor activity"/>
    <property type="evidence" value="ECO:0007669"/>
    <property type="project" value="InterPro"/>
</dbReference>
<dbReference type="PANTHER" id="PTHR30537">
    <property type="entry name" value="HTH-TYPE TRANSCRIPTIONAL REGULATOR"/>
    <property type="match status" value="1"/>
</dbReference>
<protein>
    <submittedName>
        <fullName evidence="6">Transcriptional regulator, LysR family</fullName>
    </submittedName>
</protein>
<keyword evidence="3" id="KW-0238">DNA-binding</keyword>
<feature type="domain" description="HTH lysR-type" evidence="5">
    <location>
        <begin position="1"/>
        <end position="59"/>
    </location>
</feature>
<dbReference type="KEGG" id="llu:AKJ09_00799"/>
<keyword evidence="4" id="KW-0804">Transcription</keyword>
<sequence length="309" mass="33393">MLVWDDLRFFLAIARSGSQSAAARALGADQTTVGRRLTALEAHLGARLFTRSARGLLPTAAAEAIREAAERAERAMLAVERASSGLDTRARGTVRLATTDALARGFVLAAMADLRESHPEVKVVLTTAPETVDLVKGEADVALRTVRPVDSDLVVRKVGVVHHGLYAAPSYLARRSRPREAKGLTGHDVLEMAAGFDSAQRRFLTGVSTQGSRVVFEANNVVSLVRATELGMGLAVLPTFLVDEASSSALVRLWPDRDDAQDLWLAVHADVRNAARIRAVMESLAARVSPRRGGITEDRKKVVRKPPRR</sequence>
<name>A0A0K1PKT0_9BACT</name>
<dbReference type="GO" id="GO:0006351">
    <property type="term" value="P:DNA-templated transcription"/>
    <property type="evidence" value="ECO:0007669"/>
    <property type="project" value="TreeGrafter"/>
</dbReference>
<dbReference type="OrthoDB" id="5317428at2"/>
<accession>A0A0K1PKT0</accession>
<dbReference type="Pfam" id="PF00126">
    <property type="entry name" value="HTH_1"/>
    <property type="match status" value="1"/>
</dbReference>
<gene>
    <name evidence="6" type="ORF">AKJ09_00799</name>
</gene>
<evidence type="ECO:0000256" key="4">
    <source>
        <dbReference type="ARBA" id="ARBA00023163"/>
    </source>
</evidence>
<dbReference type="EMBL" id="CP012333">
    <property type="protein sequence ID" value="AKU94135.1"/>
    <property type="molecule type" value="Genomic_DNA"/>
</dbReference>
<evidence type="ECO:0000256" key="2">
    <source>
        <dbReference type="ARBA" id="ARBA00023015"/>
    </source>
</evidence>
<proteinExistence type="inferred from homology"/>
<dbReference type="RefSeq" id="WP_146645781.1">
    <property type="nucleotide sequence ID" value="NZ_CP012333.1"/>
</dbReference>
<dbReference type="PROSITE" id="PS50931">
    <property type="entry name" value="HTH_LYSR"/>
    <property type="match status" value="1"/>
</dbReference>
<evidence type="ECO:0000256" key="3">
    <source>
        <dbReference type="ARBA" id="ARBA00023125"/>
    </source>
</evidence>
<dbReference type="Gene3D" id="3.40.190.290">
    <property type="match status" value="1"/>
</dbReference>
<dbReference type="PATRIC" id="fig|1391654.3.peg.808"/>
<dbReference type="AlphaFoldDB" id="A0A0K1PKT0"/>
<keyword evidence="7" id="KW-1185">Reference proteome</keyword>
<comment type="similarity">
    <text evidence="1">Belongs to the LysR transcriptional regulatory family.</text>
</comment>
<reference evidence="6 7" key="1">
    <citation type="submission" date="2015-08" db="EMBL/GenBank/DDBJ databases">
        <authorList>
            <person name="Babu N.S."/>
            <person name="Beckwith C.J."/>
            <person name="Beseler K.G."/>
            <person name="Brison A."/>
            <person name="Carone J.V."/>
            <person name="Caskin T.P."/>
            <person name="Diamond M."/>
            <person name="Durham M.E."/>
            <person name="Foxe J.M."/>
            <person name="Go M."/>
            <person name="Henderson B.A."/>
            <person name="Jones I.B."/>
            <person name="McGettigan J.A."/>
            <person name="Micheletti S.J."/>
            <person name="Nasrallah M.E."/>
            <person name="Ortiz D."/>
            <person name="Piller C.R."/>
            <person name="Privatt S.R."/>
            <person name="Schneider S.L."/>
            <person name="Sharp S."/>
            <person name="Smith T.C."/>
            <person name="Stanton J.D."/>
            <person name="Ullery H.E."/>
            <person name="Wilson R.J."/>
            <person name="Serrano M.G."/>
            <person name="Buck G."/>
            <person name="Lee V."/>
            <person name="Wang Y."/>
            <person name="Carvalho R."/>
            <person name="Voegtly L."/>
            <person name="Shi R."/>
            <person name="Duckworth R."/>
            <person name="Johnson A."/>
            <person name="Loviza R."/>
            <person name="Walstead R."/>
            <person name="Shah Z."/>
            <person name="Kiflezghi M."/>
            <person name="Wade K."/>
            <person name="Ball S.L."/>
            <person name="Bradley K.W."/>
            <person name="Asai D.J."/>
            <person name="Bowman C.A."/>
            <person name="Russell D.A."/>
            <person name="Pope W.H."/>
            <person name="Jacobs-Sera D."/>
            <person name="Hendrix R.W."/>
            <person name="Hatfull G.F."/>
        </authorList>
    </citation>
    <scope>NUCLEOTIDE SEQUENCE [LARGE SCALE GENOMIC DNA]</scope>
    <source>
        <strain evidence="6 7">DSM 27648</strain>
    </source>
</reference>
<dbReference type="InterPro" id="IPR058163">
    <property type="entry name" value="LysR-type_TF_proteobact-type"/>
</dbReference>
<dbReference type="PANTHER" id="PTHR30537:SF3">
    <property type="entry name" value="TRANSCRIPTIONAL REGULATORY PROTEIN"/>
    <property type="match status" value="1"/>
</dbReference>
<evidence type="ECO:0000259" key="5">
    <source>
        <dbReference type="PROSITE" id="PS50931"/>
    </source>
</evidence>
<dbReference type="Proteomes" id="UP000064967">
    <property type="component" value="Chromosome"/>
</dbReference>
<organism evidence="6 7">
    <name type="scientific">Labilithrix luteola</name>
    <dbReference type="NCBI Taxonomy" id="1391654"/>
    <lineage>
        <taxon>Bacteria</taxon>
        <taxon>Pseudomonadati</taxon>
        <taxon>Myxococcota</taxon>
        <taxon>Polyangia</taxon>
        <taxon>Polyangiales</taxon>
        <taxon>Labilitrichaceae</taxon>
        <taxon>Labilithrix</taxon>
    </lineage>
</organism>
<dbReference type="InterPro" id="IPR005119">
    <property type="entry name" value="LysR_subst-bd"/>
</dbReference>
<dbReference type="Pfam" id="PF03466">
    <property type="entry name" value="LysR_substrate"/>
    <property type="match status" value="1"/>
</dbReference>
<dbReference type="STRING" id="1391654.AKJ09_00799"/>
<dbReference type="InterPro" id="IPR036390">
    <property type="entry name" value="WH_DNA-bd_sf"/>
</dbReference>
<evidence type="ECO:0000313" key="7">
    <source>
        <dbReference type="Proteomes" id="UP000064967"/>
    </source>
</evidence>
<keyword evidence="2" id="KW-0805">Transcription regulation</keyword>
<dbReference type="InterPro" id="IPR036388">
    <property type="entry name" value="WH-like_DNA-bd_sf"/>
</dbReference>
<evidence type="ECO:0000256" key="1">
    <source>
        <dbReference type="ARBA" id="ARBA00009437"/>
    </source>
</evidence>
<dbReference type="SUPFAM" id="SSF53850">
    <property type="entry name" value="Periplasmic binding protein-like II"/>
    <property type="match status" value="1"/>
</dbReference>
<dbReference type="InterPro" id="IPR000847">
    <property type="entry name" value="LysR_HTH_N"/>
</dbReference>
<dbReference type="GO" id="GO:0043565">
    <property type="term" value="F:sequence-specific DNA binding"/>
    <property type="evidence" value="ECO:0007669"/>
    <property type="project" value="TreeGrafter"/>
</dbReference>
<dbReference type="Gene3D" id="1.10.10.10">
    <property type="entry name" value="Winged helix-like DNA-binding domain superfamily/Winged helix DNA-binding domain"/>
    <property type="match status" value="1"/>
</dbReference>
<evidence type="ECO:0000313" key="6">
    <source>
        <dbReference type="EMBL" id="AKU94135.1"/>
    </source>
</evidence>
<dbReference type="SUPFAM" id="SSF46785">
    <property type="entry name" value="Winged helix' DNA-binding domain"/>
    <property type="match status" value="1"/>
</dbReference>